<accession>A0A9Q4KQN9</accession>
<dbReference type="InterPro" id="IPR014158">
    <property type="entry name" value="T4SS_VirB5"/>
</dbReference>
<protein>
    <submittedName>
        <fullName evidence="3">P-type conjugative transfer protein TrbJ</fullName>
    </submittedName>
</protein>
<dbReference type="InterPro" id="IPR023220">
    <property type="entry name" value="T4SS_VirB5-domain"/>
</dbReference>
<feature type="chain" id="PRO_5040230327" evidence="2">
    <location>
        <begin position="34"/>
        <end position="273"/>
    </location>
</feature>
<keyword evidence="2" id="KW-0732">Signal</keyword>
<dbReference type="InterPro" id="IPR014147">
    <property type="entry name" value="T4SS_TrbJ"/>
</dbReference>
<sequence length="273" mass="31638">MNILISKNKKQVIKKLSFAVLTSMFLTTNSLNASGIPVVDVASIAQAVMNYAQMMKDYTMQIQQYEQLYSQLQQQMRMVQMQVQNLQSLKNYDWKDLGTILYQTRNVMSKVQGISYDLGNVSRVFEETYKNASEYKDIFKNSPNEKSRNEAYSKQYDEILAKNQNTFKGTLQKLELMESDFDNETKIIAKLKQRSQNSKGALEVAQAGNDLIAYQIDETRKLRKVMMDQSNMMTNYMASQNNKEMMNKAVSEKLRAGKNDWEGKSRPDIYQKF</sequence>
<organism evidence="3 4">
    <name type="scientific">Campylobacter ureolyticus</name>
    <dbReference type="NCBI Taxonomy" id="827"/>
    <lineage>
        <taxon>Bacteria</taxon>
        <taxon>Pseudomonadati</taxon>
        <taxon>Campylobacterota</taxon>
        <taxon>Epsilonproteobacteria</taxon>
        <taxon>Campylobacterales</taxon>
        <taxon>Campylobacteraceae</taxon>
        <taxon>Campylobacter</taxon>
    </lineage>
</organism>
<dbReference type="SUPFAM" id="SSF101082">
    <property type="entry name" value="Typo IV secretion system protein TraC"/>
    <property type="match status" value="1"/>
</dbReference>
<keyword evidence="1" id="KW-0175">Coiled coil</keyword>
<dbReference type="Proteomes" id="UP001075461">
    <property type="component" value="Unassembled WGS sequence"/>
</dbReference>
<feature type="signal peptide" evidence="2">
    <location>
        <begin position="1"/>
        <end position="33"/>
    </location>
</feature>
<dbReference type="Gene3D" id="1.20.58.430">
    <property type="entry name" value="Type IV secretion system, VirB5-domain"/>
    <property type="match status" value="1"/>
</dbReference>
<name>A0A9Q4KQN9_9BACT</name>
<gene>
    <name evidence="3" type="primary">trbJ</name>
    <name evidence="3" type="ORF">O6B92_09240</name>
</gene>
<comment type="caution">
    <text evidence="3">The sequence shown here is derived from an EMBL/GenBank/DDBJ whole genome shotgun (WGS) entry which is preliminary data.</text>
</comment>
<dbReference type="NCBIfam" id="TIGR02780">
    <property type="entry name" value="TrbJ_Ti"/>
    <property type="match status" value="1"/>
</dbReference>
<proteinExistence type="predicted"/>
<evidence type="ECO:0000256" key="2">
    <source>
        <dbReference type="SAM" id="SignalP"/>
    </source>
</evidence>
<evidence type="ECO:0000313" key="4">
    <source>
        <dbReference type="Proteomes" id="UP001075461"/>
    </source>
</evidence>
<dbReference type="Pfam" id="PF07996">
    <property type="entry name" value="T4SS"/>
    <property type="match status" value="1"/>
</dbReference>
<dbReference type="EMBL" id="JAPXGP010000010">
    <property type="protein sequence ID" value="MCZ6162510.1"/>
    <property type="molecule type" value="Genomic_DNA"/>
</dbReference>
<feature type="coiled-coil region" evidence="1">
    <location>
        <begin position="55"/>
        <end position="89"/>
    </location>
</feature>
<dbReference type="AlphaFoldDB" id="A0A9Q4KQN9"/>
<dbReference type="RefSeq" id="WP_269480729.1">
    <property type="nucleotide sequence ID" value="NZ_JAPXGI010000008.1"/>
</dbReference>
<reference evidence="3" key="1">
    <citation type="submission" date="2022-12" db="EMBL/GenBank/DDBJ databases">
        <title>Species Delineation and Comparative Genomics within the Campylobacter ureolyticus Complex.</title>
        <authorList>
            <person name="Maki J."/>
            <person name="Howard M."/>
            <person name="Connelly S."/>
            <person name="Hardy D.J."/>
            <person name="Cameron A."/>
        </authorList>
    </citation>
    <scope>NUCLEOTIDE SEQUENCE</scope>
    <source>
        <strain evidence="3">URMC_786</strain>
    </source>
</reference>
<evidence type="ECO:0000313" key="3">
    <source>
        <dbReference type="EMBL" id="MCZ6162510.1"/>
    </source>
</evidence>
<evidence type="ECO:0000256" key="1">
    <source>
        <dbReference type="SAM" id="Coils"/>
    </source>
</evidence>